<keyword evidence="10" id="KW-0862">Zinc</keyword>
<proteinExistence type="inferred from homology"/>
<dbReference type="RefSeq" id="WP_212217229.1">
    <property type="nucleotide sequence ID" value="NZ_JAGUCO010000017.1"/>
</dbReference>
<dbReference type="Pfam" id="PF17900">
    <property type="entry name" value="Peptidase_M1_N"/>
    <property type="match status" value="1"/>
</dbReference>
<dbReference type="PROSITE" id="PS51257">
    <property type="entry name" value="PROKAR_LIPOPROTEIN"/>
    <property type="match status" value="1"/>
</dbReference>
<evidence type="ECO:0000256" key="10">
    <source>
        <dbReference type="ARBA" id="ARBA00022833"/>
    </source>
</evidence>
<feature type="chain" id="PRO_5047527011" description="Aminopeptidase N" evidence="12">
    <location>
        <begin position="20"/>
        <end position="856"/>
    </location>
</feature>
<dbReference type="PRINTS" id="PR00756">
    <property type="entry name" value="ALADIPTASE"/>
</dbReference>
<dbReference type="SUPFAM" id="SSF55486">
    <property type="entry name" value="Metalloproteases ('zincins'), catalytic domain"/>
    <property type="match status" value="1"/>
</dbReference>
<gene>
    <name evidence="15" type="ORF">KEM10_17000</name>
</gene>
<accession>A0ABS5JYJ4</accession>
<dbReference type="InterPro" id="IPR050344">
    <property type="entry name" value="Peptidase_M1_aminopeptidases"/>
</dbReference>
<feature type="signal peptide" evidence="12">
    <location>
        <begin position="1"/>
        <end position="19"/>
    </location>
</feature>
<evidence type="ECO:0000256" key="11">
    <source>
        <dbReference type="ARBA" id="ARBA00023049"/>
    </source>
</evidence>
<evidence type="ECO:0000256" key="8">
    <source>
        <dbReference type="ARBA" id="ARBA00022723"/>
    </source>
</evidence>
<evidence type="ECO:0000256" key="3">
    <source>
        <dbReference type="ARBA" id="ARBA00010136"/>
    </source>
</evidence>
<dbReference type="Gene3D" id="2.60.40.1730">
    <property type="entry name" value="tricorn interacting facor f3 domain"/>
    <property type="match status" value="1"/>
</dbReference>
<evidence type="ECO:0000256" key="12">
    <source>
        <dbReference type="SAM" id="SignalP"/>
    </source>
</evidence>
<keyword evidence="7" id="KW-0645">Protease</keyword>
<dbReference type="PANTHER" id="PTHR11533:SF174">
    <property type="entry name" value="PUROMYCIN-SENSITIVE AMINOPEPTIDASE-RELATED"/>
    <property type="match status" value="1"/>
</dbReference>
<dbReference type="EC" id="3.4.11.2" evidence="4"/>
<evidence type="ECO:0000256" key="1">
    <source>
        <dbReference type="ARBA" id="ARBA00000098"/>
    </source>
</evidence>
<sequence length="856" mass="99597">MKFTYLFSLLLIVLSSCHLIPTQWPEDGVPHPLAKERAARIQNLNYFLSMDVPDKASESISAQSLISFSLSDQTDDLFLDFKADSAQLQQIILNNDTLIPRIVNEHIMLPKASLKEQNEVMIDFIMGDGPLNRNDNYFYSLFVPDRARSAIPCFDQPDIKGEFSVKMTIPQHWEGIANGVQILTQDLDMHRKTVEFALSKPISTYLWAFAAGEFKRETIEWKGKSIGLYHMVDDTSKVNRNLKTIFSQTTKSLDWLEDYTSYPYPYEHYNLVAIPSFQFGGMEHPGATYYRSERIFLDENPTQNEEINRANLIAHETAHMWFGDLVTMTWFEEVWLKEVFANFMADKITQPWFDNINHKLQFLLAHFPSAYSVDRSEGTNAINQKLLNLKNAGTLYGSIIYHKSPIVMAQLENMVGSDKLQTGIQEYISSFAFANATWDDLINCIDKLTEHDLSVWSNTWVNEPGRPVIAMTPPNDNYDSWTLQQFPEHPELTSETTYWPQQLNILNANNNSKVEYFDAIVSVDKNIAYPNTLFFSDEMGYGLFRMNGQQINYWMNHTFDLEDPLLRGRSTINLYENFWDGRIDPSKYINFLLKNIYTEDEPLLINLYANQLKSIFWKTIPQDSWVRISKEITKTVRTKAKAIDNLATKKTLLNLWMNIALDTQSYEQMVELCDKENTFYGAELSDRNRVDIVSQLAIKQFPNWQACYNKVIKQIENDDLKNMMTFALPALSNNTKDRDLFWASLSNQENRSKEKWVELSLSYLHHPLRQQHSIHYLMKNLEMLEEIQMTGDIFFPFGWLQNSLGMYSSKNLVDIVDQFLTNHPNYPDHLKKKILQNIDQAKRSVTIRKQFYKTAF</sequence>
<keyword evidence="11" id="KW-0482">Metalloprotease</keyword>
<evidence type="ECO:0000256" key="5">
    <source>
        <dbReference type="ARBA" id="ARBA00015611"/>
    </source>
</evidence>
<comment type="cofactor">
    <cofactor evidence="2">
        <name>Zn(2+)</name>
        <dbReference type="ChEBI" id="CHEBI:29105"/>
    </cofactor>
</comment>
<dbReference type="InterPro" id="IPR001930">
    <property type="entry name" value="Peptidase_M1"/>
</dbReference>
<keyword evidence="16" id="KW-1185">Reference proteome</keyword>
<evidence type="ECO:0000256" key="9">
    <source>
        <dbReference type="ARBA" id="ARBA00022801"/>
    </source>
</evidence>
<comment type="catalytic activity">
    <reaction evidence="1">
        <text>Release of an N-terminal amino acid, Xaa-|-Yaa- from a peptide, amide or arylamide. Xaa is preferably Ala, but may be most amino acids including Pro (slow action). When a terminal hydrophobic residue is followed by a prolyl residue, the two may be released as an intact Xaa-Pro dipeptide.</text>
        <dbReference type="EC" id="3.4.11.2"/>
    </reaction>
</comment>
<comment type="caution">
    <text evidence="15">The sequence shown here is derived from an EMBL/GenBank/DDBJ whole genome shotgun (WGS) entry which is preliminary data.</text>
</comment>
<evidence type="ECO:0000313" key="16">
    <source>
        <dbReference type="Proteomes" id="UP000708576"/>
    </source>
</evidence>
<dbReference type="Proteomes" id="UP000708576">
    <property type="component" value="Unassembled WGS sequence"/>
</dbReference>
<dbReference type="Pfam" id="PF01433">
    <property type="entry name" value="Peptidase_M1"/>
    <property type="match status" value="1"/>
</dbReference>
<dbReference type="SUPFAM" id="SSF63737">
    <property type="entry name" value="Leukotriene A4 hydrolase N-terminal domain"/>
    <property type="match status" value="1"/>
</dbReference>
<dbReference type="Gene3D" id="1.10.390.10">
    <property type="entry name" value="Neutral Protease Domain 2"/>
    <property type="match status" value="1"/>
</dbReference>
<evidence type="ECO:0000313" key="15">
    <source>
        <dbReference type="EMBL" id="MBS2099987.1"/>
    </source>
</evidence>
<evidence type="ECO:0000256" key="4">
    <source>
        <dbReference type="ARBA" id="ARBA00012564"/>
    </source>
</evidence>
<keyword evidence="8" id="KW-0479">Metal-binding</keyword>
<evidence type="ECO:0000256" key="2">
    <source>
        <dbReference type="ARBA" id="ARBA00001947"/>
    </source>
</evidence>
<keyword evidence="12" id="KW-0732">Signal</keyword>
<dbReference type="InterPro" id="IPR045357">
    <property type="entry name" value="Aminopeptidase_N-like_N"/>
</dbReference>
<dbReference type="InterPro" id="IPR027268">
    <property type="entry name" value="Peptidase_M4/M1_CTD_sf"/>
</dbReference>
<keyword evidence="6" id="KW-0031">Aminopeptidase</keyword>
<protein>
    <recommendedName>
        <fullName evidence="5">Aminopeptidase N</fullName>
        <ecNumber evidence="4">3.4.11.2</ecNumber>
    </recommendedName>
</protein>
<evidence type="ECO:0000259" key="13">
    <source>
        <dbReference type="Pfam" id="PF01433"/>
    </source>
</evidence>
<organism evidence="15 16">
    <name type="scientific">Carboxylicivirga linearis</name>
    <dbReference type="NCBI Taxonomy" id="1628157"/>
    <lineage>
        <taxon>Bacteria</taxon>
        <taxon>Pseudomonadati</taxon>
        <taxon>Bacteroidota</taxon>
        <taxon>Bacteroidia</taxon>
        <taxon>Marinilabiliales</taxon>
        <taxon>Marinilabiliaceae</taxon>
        <taxon>Carboxylicivirga</taxon>
    </lineage>
</organism>
<dbReference type="EMBL" id="JAGUCO010000017">
    <property type="protein sequence ID" value="MBS2099987.1"/>
    <property type="molecule type" value="Genomic_DNA"/>
</dbReference>
<dbReference type="PANTHER" id="PTHR11533">
    <property type="entry name" value="PROTEASE M1 ZINC METALLOPROTEASE"/>
    <property type="match status" value="1"/>
</dbReference>
<dbReference type="CDD" id="cd09602">
    <property type="entry name" value="M1_APN"/>
    <property type="match status" value="1"/>
</dbReference>
<dbReference type="InterPro" id="IPR042097">
    <property type="entry name" value="Aminopeptidase_N-like_N_sf"/>
</dbReference>
<dbReference type="InterPro" id="IPR014782">
    <property type="entry name" value="Peptidase_M1_dom"/>
</dbReference>
<name>A0ABS5JYJ4_9BACT</name>
<comment type="similarity">
    <text evidence="3">Belongs to the peptidase M1 family.</text>
</comment>
<reference evidence="15 16" key="1">
    <citation type="journal article" date="2015" name="Int. J. Syst. Evol. Microbiol.">
        <title>Carboxylicivirga linearis sp. nov., isolated from a sea cucumber culture pond.</title>
        <authorList>
            <person name="Wang F.Q."/>
            <person name="Zhou Y.X."/>
            <person name="Lin X.Z."/>
            <person name="Chen G.J."/>
            <person name="Du Z.J."/>
        </authorList>
    </citation>
    <scope>NUCLEOTIDE SEQUENCE [LARGE SCALE GENOMIC DNA]</scope>
    <source>
        <strain evidence="15 16">FB218</strain>
    </source>
</reference>
<evidence type="ECO:0000256" key="6">
    <source>
        <dbReference type="ARBA" id="ARBA00022438"/>
    </source>
</evidence>
<evidence type="ECO:0000259" key="14">
    <source>
        <dbReference type="Pfam" id="PF17900"/>
    </source>
</evidence>
<evidence type="ECO:0000256" key="7">
    <source>
        <dbReference type="ARBA" id="ARBA00022670"/>
    </source>
</evidence>
<keyword evidence="9" id="KW-0378">Hydrolase</keyword>
<feature type="domain" description="Aminopeptidase N-like N-terminal" evidence="14">
    <location>
        <begin position="137"/>
        <end position="206"/>
    </location>
</feature>
<feature type="domain" description="Peptidase M1 membrane alanine aminopeptidase" evidence="13">
    <location>
        <begin position="248"/>
        <end position="460"/>
    </location>
</feature>